<keyword evidence="2" id="KW-0813">Transport</keyword>
<dbReference type="Proteomes" id="UP000291189">
    <property type="component" value="Unassembled WGS sequence"/>
</dbReference>
<organism evidence="9 10">
    <name type="scientific">Nocardioides iriomotensis</name>
    <dbReference type="NCBI Taxonomy" id="715784"/>
    <lineage>
        <taxon>Bacteria</taxon>
        <taxon>Bacillati</taxon>
        <taxon>Actinomycetota</taxon>
        <taxon>Actinomycetes</taxon>
        <taxon>Propionibacteriales</taxon>
        <taxon>Nocardioidaceae</taxon>
        <taxon>Nocardioides</taxon>
    </lineage>
</organism>
<accession>A0A4Q5J8H1</accession>
<name>A0A4Q5J8H1_9ACTN</name>
<evidence type="ECO:0000256" key="5">
    <source>
        <dbReference type="ARBA" id="ARBA00022989"/>
    </source>
</evidence>
<evidence type="ECO:0000313" key="9">
    <source>
        <dbReference type="EMBL" id="RYU14129.1"/>
    </source>
</evidence>
<keyword evidence="3" id="KW-0812">Transmembrane</keyword>
<reference evidence="9 10" key="1">
    <citation type="submission" date="2019-01" db="EMBL/GenBank/DDBJ databases">
        <title>Nocardioides guangzhouensis sp. nov., an actinobacterium isolated from soil.</title>
        <authorList>
            <person name="Fu Y."/>
            <person name="Cai Y."/>
            <person name="Lin Z."/>
            <person name="Chen P."/>
        </authorList>
    </citation>
    <scope>NUCLEOTIDE SEQUENCE [LARGE SCALE GENOMIC DNA]</scope>
    <source>
        <strain evidence="9 10">NBRC 105384</strain>
    </source>
</reference>
<dbReference type="EMBL" id="SDPU01000012">
    <property type="protein sequence ID" value="RYU14129.1"/>
    <property type="molecule type" value="Genomic_DNA"/>
</dbReference>
<dbReference type="PANTHER" id="PTHR33162:SF1">
    <property type="entry name" value="SEC-INDEPENDENT PROTEIN TRANSLOCASE PROTEIN TATA, CHLOROPLASTIC"/>
    <property type="match status" value="1"/>
</dbReference>
<dbReference type="NCBIfam" id="NF002377">
    <property type="entry name" value="PRK01371.1-4"/>
    <property type="match status" value="1"/>
</dbReference>
<dbReference type="InterPro" id="IPR003369">
    <property type="entry name" value="TatA/B/E"/>
</dbReference>
<comment type="caution">
    <text evidence="9">The sequence shown here is derived from an EMBL/GenBank/DDBJ whole genome shotgun (WGS) entry which is preliminary data.</text>
</comment>
<evidence type="ECO:0000313" key="10">
    <source>
        <dbReference type="Proteomes" id="UP000291189"/>
    </source>
</evidence>
<protein>
    <submittedName>
        <fullName evidence="9">Sec-independent protein translocase subunit TatB</fullName>
    </submittedName>
</protein>
<keyword evidence="6" id="KW-0811">Translocation</keyword>
<dbReference type="AlphaFoldDB" id="A0A4Q5J8H1"/>
<sequence length="115" mass="12929">MFGVGLPEMAVIAVVALLIFGPDRLPEFAKQAGRMVRQVRQFSQAARDDIRSELGPDYADFELRDLDPRRAVRKYINEAWDENDDDQTASAREPERPGLRPLAAGERPPYDADAT</sequence>
<dbReference type="PANTHER" id="PTHR33162">
    <property type="entry name" value="SEC-INDEPENDENT PROTEIN TRANSLOCASE PROTEIN TATA, CHLOROPLASTIC"/>
    <property type="match status" value="1"/>
</dbReference>
<gene>
    <name evidence="9" type="ORF">ETU37_04270</name>
</gene>
<dbReference type="GO" id="GO:0016020">
    <property type="term" value="C:membrane"/>
    <property type="evidence" value="ECO:0007669"/>
    <property type="project" value="UniProtKB-SubCell"/>
</dbReference>
<dbReference type="RefSeq" id="WP_129985656.1">
    <property type="nucleotide sequence ID" value="NZ_SDPU01000012.1"/>
</dbReference>
<dbReference type="Gene3D" id="1.20.5.3310">
    <property type="match status" value="1"/>
</dbReference>
<proteinExistence type="predicted"/>
<evidence type="ECO:0000256" key="4">
    <source>
        <dbReference type="ARBA" id="ARBA00022927"/>
    </source>
</evidence>
<evidence type="ECO:0000256" key="7">
    <source>
        <dbReference type="ARBA" id="ARBA00023136"/>
    </source>
</evidence>
<keyword evidence="10" id="KW-1185">Reference proteome</keyword>
<keyword evidence="5" id="KW-1133">Transmembrane helix</keyword>
<dbReference type="OrthoDB" id="3267321at2"/>
<feature type="region of interest" description="Disordered" evidence="8">
    <location>
        <begin position="77"/>
        <end position="115"/>
    </location>
</feature>
<dbReference type="Pfam" id="PF02416">
    <property type="entry name" value="TatA_B_E"/>
    <property type="match status" value="1"/>
</dbReference>
<comment type="subcellular location">
    <subcellularLocation>
        <location evidence="1">Membrane</location>
        <topology evidence="1">Single-pass membrane protein</topology>
    </subcellularLocation>
</comment>
<keyword evidence="7" id="KW-0472">Membrane</keyword>
<evidence type="ECO:0000256" key="6">
    <source>
        <dbReference type="ARBA" id="ARBA00023010"/>
    </source>
</evidence>
<evidence type="ECO:0000256" key="1">
    <source>
        <dbReference type="ARBA" id="ARBA00004167"/>
    </source>
</evidence>
<evidence type="ECO:0000256" key="2">
    <source>
        <dbReference type="ARBA" id="ARBA00022448"/>
    </source>
</evidence>
<dbReference type="PRINTS" id="PR01506">
    <property type="entry name" value="TATBPROTEIN"/>
</dbReference>
<evidence type="ECO:0000256" key="8">
    <source>
        <dbReference type="SAM" id="MobiDB-lite"/>
    </source>
</evidence>
<keyword evidence="4" id="KW-0653">Protein transport</keyword>
<evidence type="ECO:0000256" key="3">
    <source>
        <dbReference type="ARBA" id="ARBA00022692"/>
    </source>
</evidence>
<dbReference type="GO" id="GO:0015031">
    <property type="term" value="P:protein transport"/>
    <property type="evidence" value="ECO:0007669"/>
    <property type="project" value="UniProtKB-KW"/>
</dbReference>